<dbReference type="InterPro" id="IPR015866">
    <property type="entry name" value="Ser-tRNA-synth_1_N"/>
</dbReference>
<keyword evidence="13" id="KW-1185">Reference proteome</keyword>
<dbReference type="FunFam" id="3.30.930.10:FF:000055">
    <property type="entry name" value="Serine--tRNA ligase"/>
    <property type="match status" value="1"/>
</dbReference>
<dbReference type="PANTHER" id="PTHR11778">
    <property type="entry name" value="SERYL-TRNA SYNTHETASE"/>
    <property type="match status" value="1"/>
</dbReference>
<dbReference type="InterPro" id="IPR045864">
    <property type="entry name" value="aa-tRNA-synth_II/BPL/LPL"/>
</dbReference>
<dbReference type="Proteomes" id="UP001438707">
    <property type="component" value="Unassembled WGS sequence"/>
</dbReference>
<reference evidence="12 13" key="1">
    <citation type="journal article" date="2024" name="Nat. Commun.">
        <title>Phylogenomics reveals the evolutionary origins of lichenization in chlorophyte algae.</title>
        <authorList>
            <person name="Puginier C."/>
            <person name="Libourel C."/>
            <person name="Otte J."/>
            <person name="Skaloud P."/>
            <person name="Haon M."/>
            <person name="Grisel S."/>
            <person name="Petersen M."/>
            <person name="Berrin J.G."/>
            <person name="Delaux P.M."/>
            <person name="Dal Grande F."/>
            <person name="Keller J."/>
        </authorList>
    </citation>
    <scope>NUCLEOTIDE SEQUENCE [LARGE SCALE GENOMIC DNA]</scope>
    <source>
        <strain evidence="12 13">SAG 2145</strain>
    </source>
</reference>
<dbReference type="InterPro" id="IPR006195">
    <property type="entry name" value="aa-tRNA-synth_II"/>
</dbReference>
<dbReference type="Gene3D" id="1.10.287.40">
    <property type="entry name" value="Serine-tRNA synthetase, tRNA binding domain"/>
    <property type="match status" value="1"/>
</dbReference>
<feature type="transmembrane region" description="Helical" evidence="10">
    <location>
        <begin position="56"/>
        <end position="76"/>
    </location>
</feature>
<sequence>MTSQLQGRCCSVRLSGLQERVQLPHSRVSLPHTVRRPRTFRSLCIRAESNRGGGGGFAAGFLIGGTIFGALGYIFAPQISAALLSEDQRLRLPRFLDDKDDKDPEATKQDLSDKIAQLNAAIDDVSAQLKAQDQVAARSATGWSLGHLTAPFRSYALRPAAAAAAATATEPSLAEQTAPTPSFRAAIDFGFVRDNLELVTQNCIDRNSQANPKLIAELYGEYLQLNKEVNSIRQERNENAANMKRKLEAEERQRLIDAGKGLKEALGAAEIRLSQVQDLLQLEGQKLPNLTHPESPVGSEEEAVELQSIGQQPAFPFQPRDHLQLGQHLDLFDFDSAAEVAGSKFYYLRNAAALLELALISWGMQRVAARGYTPMSTPDLVRASLLEKCGFQPRATNTQVYSVENSPLCLTGTAEVPLAGIHADKILAEEQLPIRMAAFGHCFRTEAGSGGSASKGLYRVHQFSKVEMFVVSTPEQSEELLQELVSIEQEMYSELGLHFKVLDMPSQDLGAPAYRKIDFEAWMPGMDRYGEISSASNCTDYQSRRLSIRYRPNPGPDASNGAEPPTKKSKTGGTTAFCHTLNATAAAVPRLIVAILENNQQEDGSVIVPEVLRPFMAGIDVLRPPGASLL</sequence>
<dbReference type="InterPro" id="IPR042103">
    <property type="entry name" value="SerRS_1_N_sf"/>
</dbReference>
<keyword evidence="10" id="KW-0472">Membrane</keyword>
<dbReference type="NCBIfam" id="TIGR00414">
    <property type="entry name" value="serS"/>
    <property type="match status" value="1"/>
</dbReference>
<evidence type="ECO:0000259" key="11">
    <source>
        <dbReference type="PROSITE" id="PS50862"/>
    </source>
</evidence>
<dbReference type="GO" id="GO:0005737">
    <property type="term" value="C:cytoplasm"/>
    <property type="evidence" value="ECO:0007669"/>
    <property type="project" value="UniProtKB-ARBA"/>
</dbReference>
<dbReference type="SUPFAM" id="SSF55681">
    <property type="entry name" value="Class II aaRS and biotin synthetases"/>
    <property type="match status" value="1"/>
</dbReference>
<evidence type="ECO:0000256" key="10">
    <source>
        <dbReference type="SAM" id="Phobius"/>
    </source>
</evidence>
<organism evidence="12 13">
    <name type="scientific">Apatococcus lobatus</name>
    <dbReference type="NCBI Taxonomy" id="904363"/>
    <lineage>
        <taxon>Eukaryota</taxon>
        <taxon>Viridiplantae</taxon>
        <taxon>Chlorophyta</taxon>
        <taxon>core chlorophytes</taxon>
        <taxon>Trebouxiophyceae</taxon>
        <taxon>Chlorellales</taxon>
        <taxon>Chlorellaceae</taxon>
        <taxon>Apatococcus</taxon>
    </lineage>
</organism>
<proteinExistence type="predicted"/>
<dbReference type="SUPFAM" id="SSF46589">
    <property type="entry name" value="tRNA-binding arm"/>
    <property type="match status" value="1"/>
</dbReference>
<feature type="coiled-coil region" evidence="8">
    <location>
        <begin position="108"/>
        <end position="135"/>
    </location>
</feature>
<evidence type="ECO:0000256" key="3">
    <source>
        <dbReference type="ARBA" id="ARBA00022741"/>
    </source>
</evidence>
<evidence type="ECO:0000256" key="6">
    <source>
        <dbReference type="ARBA" id="ARBA00023146"/>
    </source>
</evidence>
<evidence type="ECO:0000256" key="5">
    <source>
        <dbReference type="ARBA" id="ARBA00022917"/>
    </source>
</evidence>
<keyword evidence="6" id="KW-0030">Aminoacyl-tRNA synthetase</keyword>
<feature type="region of interest" description="Disordered" evidence="9">
    <location>
        <begin position="548"/>
        <end position="574"/>
    </location>
</feature>
<dbReference type="GO" id="GO:0005524">
    <property type="term" value="F:ATP binding"/>
    <property type="evidence" value="ECO:0007669"/>
    <property type="project" value="UniProtKB-KW"/>
</dbReference>
<dbReference type="Pfam" id="PF02403">
    <property type="entry name" value="Seryl_tRNA_N"/>
    <property type="match status" value="1"/>
</dbReference>
<dbReference type="CDD" id="cd00770">
    <property type="entry name" value="SerRS_core"/>
    <property type="match status" value="1"/>
</dbReference>
<dbReference type="InterPro" id="IPR010978">
    <property type="entry name" value="tRNA-bd_arm"/>
</dbReference>
<keyword evidence="2" id="KW-0436">Ligase</keyword>
<gene>
    <name evidence="12" type="ORF">WJX74_011088</name>
</gene>
<evidence type="ECO:0000256" key="8">
    <source>
        <dbReference type="SAM" id="Coils"/>
    </source>
</evidence>
<feature type="coiled-coil region" evidence="8">
    <location>
        <begin position="215"/>
        <end position="253"/>
    </location>
</feature>
<comment type="caution">
    <text evidence="12">The sequence shown here is derived from an EMBL/GenBank/DDBJ whole genome shotgun (WGS) entry which is preliminary data.</text>
</comment>
<dbReference type="InterPro" id="IPR033729">
    <property type="entry name" value="SerRS_core"/>
</dbReference>
<dbReference type="GO" id="GO:0004828">
    <property type="term" value="F:serine-tRNA ligase activity"/>
    <property type="evidence" value="ECO:0007669"/>
    <property type="project" value="UniProtKB-EC"/>
</dbReference>
<evidence type="ECO:0000313" key="12">
    <source>
        <dbReference type="EMBL" id="KAK9843369.1"/>
    </source>
</evidence>
<keyword evidence="4" id="KW-0067">ATP-binding</keyword>
<accession>A0AAW1SCV8</accession>
<evidence type="ECO:0000256" key="1">
    <source>
        <dbReference type="ARBA" id="ARBA00012840"/>
    </source>
</evidence>
<evidence type="ECO:0000313" key="13">
    <source>
        <dbReference type="Proteomes" id="UP001438707"/>
    </source>
</evidence>
<dbReference type="EMBL" id="JALJOS010000002">
    <property type="protein sequence ID" value="KAK9843369.1"/>
    <property type="molecule type" value="Genomic_DNA"/>
</dbReference>
<protein>
    <recommendedName>
        <fullName evidence="1">serine--tRNA ligase</fullName>
        <ecNumber evidence="1">6.1.1.11</ecNumber>
    </recommendedName>
    <alternativeName>
        <fullName evidence="7">Seryl-tRNA synthetase</fullName>
    </alternativeName>
</protein>
<dbReference type="PRINTS" id="PR00981">
    <property type="entry name" value="TRNASYNTHSER"/>
</dbReference>
<evidence type="ECO:0000256" key="9">
    <source>
        <dbReference type="SAM" id="MobiDB-lite"/>
    </source>
</evidence>
<feature type="domain" description="Aminoacyl-transfer RNA synthetases class-II family profile" evidence="11">
    <location>
        <begin position="321"/>
        <end position="609"/>
    </location>
</feature>
<dbReference type="PROSITE" id="PS50862">
    <property type="entry name" value="AA_TRNA_LIGASE_II"/>
    <property type="match status" value="1"/>
</dbReference>
<keyword evidence="10" id="KW-1133">Transmembrane helix</keyword>
<name>A0AAW1SCV8_9CHLO</name>
<dbReference type="AlphaFoldDB" id="A0AAW1SCV8"/>
<evidence type="ECO:0000256" key="2">
    <source>
        <dbReference type="ARBA" id="ARBA00022598"/>
    </source>
</evidence>
<dbReference type="InterPro" id="IPR002314">
    <property type="entry name" value="aa-tRNA-synt_IIb"/>
</dbReference>
<evidence type="ECO:0000256" key="4">
    <source>
        <dbReference type="ARBA" id="ARBA00022840"/>
    </source>
</evidence>
<keyword evidence="8" id="KW-0175">Coiled coil</keyword>
<dbReference type="InterPro" id="IPR002317">
    <property type="entry name" value="Ser-tRNA-ligase_type_1"/>
</dbReference>
<dbReference type="Pfam" id="PF00587">
    <property type="entry name" value="tRNA-synt_2b"/>
    <property type="match status" value="1"/>
</dbReference>
<dbReference type="GO" id="GO:0006434">
    <property type="term" value="P:seryl-tRNA aminoacylation"/>
    <property type="evidence" value="ECO:0007669"/>
    <property type="project" value="InterPro"/>
</dbReference>
<dbReference type="EC" id="6.1.1.11" evidence="1"/>
<keyword evidence="10" id="KW-0812">Transmembrane</keyword>
<keyword evidence="3" id="KW-0547">Nucleotide-binding</keyword>
<dbReference type="Gene3D" id="3.30.930.10">
    <property type="entry name" value="Bira Bifunctional Protein, Domain 2"/>
    <property type="match status" value="1"/>
</dbReference>
<evidence type="ECO:0000256" key="7">
    <source>
        <dbReference type="ARBA" id="ARBA00031113"/>
    </source>
</evidence>
<keyword evidence="5" id="KW-0648">Protein biosynthesis</keyword>